<name>A0ABS9X493_9GAMM</name>
<organism evidence="3 4">
    <name type="scientific">Colwellia maritima</name>
    <dbReference type="NCBI Taxonomy" id="2912588"/>
    <lineage>
        <taxon>Bacteria</taxon>
        <taxon>Pseudomonadati</taxon>
        <taxon>Pseudomonadota</taxon>
        <taxon>Gammaproteobacteria</taxon>
        <taxon>Alteromonadales</taxon>
        <taxon>Colwelliaceae</taxon>
        <taxon>Colwellia</taxon>
    </lineage>
</organism>
<evidence type="ECO:0000256" key="2">
    <source>
        <dbReference type="ARBA" id="ARBA00022679"/>
    </source>
</evidence>
<gene>
    <name evidence="3" type="ORF">L3081_18785</name>
</gene>
<dbReference type="RefSeq" id="WP_242287727.1">
    <property type="nucleotide sequence ID" value="NZ_JAKKSL010000004.1"/>
</dbReference>
<dbReference type="InterPro" id="IPR051159">
    <property type="entry name" value="Hexapeptide_acetyltransf"/>
</dbReference>
<accession>A0ABS9X493</accession>
<evidence type="ECO:0000313" key="4">
    <source>
        <dbReference type="Proteomes" id="UP001139646"/>
    </source>
</evidence>
<dbReference type="EMBL" id="JAKKSL010000004">
    <property type="protein sequence ID" value="MCI2285065.1"/>
    <property type="molecule type" value="Genomic_DNA"/>
</dbReference>
<dbReference type="Proteomes" id="UP001139646">
    <property type="component" value="Unassembled WGS sequence"/>
</dbReference>
<evidence type="ECO:0000313" key="3">
    <source>
        <dbReference type="EMBL" id="MCI2285065.1"/>
    </source>
</evidence>
<dbReference type="Pfam" id="PF00132">
    <property type="entry name" value="Hexapep"/>
    <property type="match status" value="1"/>
</dbReference>
<comment type="caution">
    <text evidence="3">The sequence shown here is derived from an EMBL/GenBank/DDBJ whole genome shotgun (WGS) entry which is preliminary data.</text>
</comment>
<protein>
    <submittedName>
        <fullName evidence="3">Acyltransferase</fullName>
    </submittedName>
</protein>
<proteinExistence type="inferred from homology"/>
<comment type="similarity">
    <text evidence="1">Belongs to the transferase hexapeptide repeat family.</text>
</comment>
<dbReference type="InterPro" id="IPR001451">
    <property type="entry name" value="Hexapep"/>
</dbReference>
<reference evidence="3" key="1">
    <citation type="submission" date="2022-01" db="EMBL/GenBank/DDBJ databases">
        <title>Colwellia maritima, isolated from seawater.</title>
        <authorList>
            <person name="Kristyanto S."/>
            <person name="Jung J."/>
            <person name="Jeon C.O."/>
        </authorList>
    </citation>
    <scope>NUCLEOTIDE SEQUENCE</scope>
    <source>
        <strain evidence="3">MSW7</strain>
    </source>
</reference>
<dbReference type="InterPro" id="IPR011004">
    <property type="entry name" value="Trimer_LpxA-like_sf"/>
</dbReference>
<dbReference type="SUPFAM" id="SSF51161">
    <property type="entry name" value="Trimeric LpxA-like enzymes"/>
    <property type="match status" value="1"/>
</dbReference>
<dbReference type="PANTHER" id="PTHR23416:SF23">
    <property type="entry name" value="ACETYLTRANSFERASE C18B11.09C-RELATED"/>
    <property type="match status" value="1"/>
</dbReference>
<dbReference type="GO" id="GO:0016746">
    <property type="term" value="F:acyltransferase activity"/>
    <property type="evidence" value="ECO:0007669"/>
    <property type="project" value="UniProtKB-KW"/>
</dbReference>
<dbReference type="CDD" id="cd04647">
    <property type="entry name" value="LbH_MAT_like"/>
    <property type="match status" value="1"/>
</dbReference>
<dbReference type="Gene3D" id="2.160.10.10">
    <property type="entry name" value="Hexapeptide repeat proteins"/>
    <property type="match status" value="1"/>
</dbReference>
<dbReference type="PANTHER" id="PTHR23416">
    <property type="entry name" value="SIALIC ACID SYNTHASE-RELATED"/>
    <property type="match status" value="1"/>
</dbReference>
<sequence>MPLSKVIVNYIINFLLRQNTSSSYPVNYRTTVVSGEKLHLKGSKNGTLSSLIVSSGCYLQAGNGIEIDEGTIWAPNVVMVSANHDMENETKQWQSANPIKIGKHCWIGANAVILPNVVLGDNVVVGAAPS</sequence>
<keyword evidence="4" id="KW-1185">Reference proteome</keyword>
<keyword evidence="2" id="KW-0808">Transferase</keyword>
<keyword evidence="3" id="KW-0012">Acyltransferase</keyword>
<evidence type="ECO:0000256" key="1">
    <source>
        <dbReference type="ARBA" id="ARBA00007274"/>
    </source>
</evidence>